<evidence type="ECO:0000259" key="10">
    <source>
        <dbReference type="PROSITE" id="PS50011"/>
    </source>
</evidence>
<dbReference type="PANTHER" id="PTHR27006:SF627">
    <property type="entry name" value="PROTEIN KINASE DOMAIN-CONTAINING PROTEIN"/>
    <property type="match status" value="1"/>
</dbReference>
<keyword evidence="2" id="KW-0808">Transferase</keyword>
<keyword evidence="12" id="KW-1185">Reference proteome</keyword>
<gene>
    <name evidence="11" type="ORF">NCGR_LOCUS59763</name>
</gene>
<sequence>MAGLLDSSSGLWTVLGQASNVAQLVGVDALGLVSMVVQAALAARRHRDACRRLAQHVEVVGGLLQELEVAELMRREVTRRPLEQLQGALRRCYALVTACQDCGYLRSLFLGARMADELRAAEKEIDMFIRLVPLIALVDSTHDRNAKQTAEGEPGLITNGSNHHVRFPRSVSDFTKIQIQGPTQVCSVAKQPLSGALDFREQKSLNIEELLELCIRTQESCSGFRRFEFFQIIDATDNFSESRNIGWGGFATVYKGQLPDGSMIAIKRMDEHATVFDFSSEFLLARLQHTNLVRLLGWCIHGKERILVYELMHKGGLHQCIFDKVKGPLLDWSKRLNIIKGLAEGLVYLHKHSKFCIVHRDLKPENVLLDHGMNPKISDFGSAVTLSSDASEGHTSRVVGTCGYKAPEYASRGIYSVRSDVFSFGVLALVVISGRKNIILEHQGDTVGNLVRDAWQLWHDGRLHELVDPILGDGFELAEVKQYAQVALLCTQEDPADRPTMSDVTALLNFESISLLPDPKQPSELNNGGATGDKLSTYVHQSSRTINITITSSAPVSTRVCIIVEPET</sequence>
<dbReference type="PROSITE" id="PS00108">
    <property type="entry name" value="PROTEIN_KINASE_ST"/>
    <property type="match status" value="1"/>
</dbReference>
<dbReference type="GO" id="GO:0004672">
    <property type="term" value="F:protein kinase activity"/>
    <property type="evidence" value="ECO:0007669"/>
    <property type="project" value="InterPro"/>
</dbReference>
<keyword evidence="5" id="KW-0418">Kinase</keyword>
<dbReference type="EMBL" id="CAJGYO010000018">
    <property type="protein sequence ID" value="CAD6335665.1"/>
    <property type="molecule type" value="Genomic_DNA"/>
</dbReference>
<dbReference type="FunFam" id="1.20.930.20:FF:000003">
    <property type="entry name" value="DNA mismatch repair protein MLH1"/>
    <property type="match status" value="1"/>
</dbReference>
<dbReference type="InterPro" id="IPR017441">
    <property type="entry name" value="Protein_kinase_ATP_BS"/>
</dbReference>
<comment type="caution">
    <text evidence="11">The sequence shown here is derived from an EMBL/GenBank/DDBJ whole genome shotgun (WGS) entry which is preliminary data.</text>
</comment>
<evidence type="ECO:0000256" key="4">
    <source>
        <dbReference type="ARBA" id="ARBA00022741"/>
    </source>
</evidence>
<organism evidence="11 12">
    <name type="scientific">Miscanthus lutarioriparius</name>
    <dbReference type="NCBI Taxonomy" id="422564"/>
    <lineage>
        <taxon>Eukaryota</taxon>
        <taxon>Viridiplantae</taxon>
        <taxon>Streptophyta</taxon>
        <taxon>Embryophyta</taxon>
        <taxon>Tracheophyta</taxon>
        <taxon>Spermatophyta</taxon>
        <taxon>Magnoliopsida</taxon>
        <taxon>Liliopsida</taxon>
        <taxon>Poales</taxon>
        <taxon>Poaceae</taxon>
        <taxon>PACMAD clade</taxon>
        <taxon>Panicoideae</taxon>
        <taxon>Andropogonodae</taxon>
        <taxon>Andropogoneae</taxon>
        <taxon>Saccharinae</taxon>
        <taxon>Miscanthus</taxon>
    </lineage>
</organism>
<dbReference type="GO" id="GO:0005524">
    <property type="term" value="F:ATP binding"/>
    <property type="evidence" value="ECO:0007669"/>
    <property type="project" value="UniProtKB-UniRule"/>
</dbReference>
<dbReference type="Gene3D" id="1.20.930.20">
    <property type="entry name" value="Adaptor protein Cbl, N-terminal domain"/>
    <property type="match status" value="1"/>
</dbReference>
<evidence type="ECO:0000313" key="12">
    <source>
        <dbReference type="Proteomes" id="UP000604825"/>
    </source>
</evidence>
<evidence type="ECO:0000256" key="7">
    <source>
        <dbReference type="ARBA" id="ARBA00022989"/>
    </source>
</evidence>
<evidence type="ECO:0000256" key="2">
    <source>
        <dbReference type="ARBA" id="ARBA00022679"/>
    </source>
</evidence>
<dbReference type="InterPro" id="IPR008271">
    <property type="entry name" value="Ser/Thr_kinase_AS"/>
</dbReference>
<keyword evidence="7" id="KW-1133">Transmembrane helix</keyword>
<dbReference type="CDD" id="cd14066">
    <property type="entry name" value="STKc_IRAK"/>
    <property type="match status" value="1"/>
</dbReference>
<dbReference type="InterPro" id="IPR000719">
    <property type="entry name" value="Prot_kinase_dom"/>
</dbReference>
<dbReference type="Gene3D" id="1.10.510.10">
    <property type="entry name" value="Transferase(Phosphotransferase) domain 1"/>
    <property type="match status" value="1"/>
</dbReference>
<dbReference type="PANTHER" id="PTHR27006">
    <property type="entry name" value="PROMASTIGOTE SURFACE ANTIGEN PROTEIN PSA"/>
    <property type="match status" value="1"/>
</dbReference>
<accession>A0A811S034</accession>
<keyword evidence="4 9" id="KW-0547">Nucleotide-binding</keyword>
<keyword evidence="3" id="KW-0812">Transmembrane</keyword>
<dbReference type="FunFam" id="1.10.510.10:FF:000384">
    <property type="entry name" value="G-type lectin S-receptor-like serine/threonine-protein kinase"/>
    <property type="match status" value="1"/>
</dbReference>
<evidence type="ECO:0000256" key="5">
    <source>
        <dbReference type="ARBA" id="ARBA00022777"/>
    </source>
</evidence>
<dbReference type="GO" id="GO:0016020">
    <property type="term" value="C:membrane"/>
    <property type="evidence" value="ECO:0007669"/>
    <property type="project" value="UniProtKB-SubCell"/>
</dbReference>
<reference evidence="11" key="1">
    <citation type="submission" date="2020-10" db="EMBL/GenBank/DDBJ databases">
        <authorList>
            <person name="Han B."/>
            <person name="Lu T."/>
            <person name="Zhao Q."/>
            <person name="Huang X."/>
            <person name="Zhao Y."/>
        </authorList>
    </citation>
    <scope>NUCLEOTIDE SEQUENCE</scope>
</reference>
<evidence type="ECO:0000313" key="11">
    <source>
        <dbReference type="EMBL" id="CAD6335665.1"/>
    </source>
</evidence>
<dbReference type="Pfam" id="PF00069">
    <property type="entry name" value="Pkinase"/>
    <property type="match status" value="1"/>
</dbReference>
<dbReference type="AlphaFoldDB" id="A0A811S034"/>
<keyword evidence="6 9" id="KW-0067">ATP-binding</keyword>
<evidence type="ECO:0000256" key="8">
    <source>
        <dbReference type="ARBA" id="ARBA00023136"/>
    </source>
</evidence>
<keyword evidence="8" id="KW-0472">Membrane</keyword>
<dbReference type="Pfam" id="PF19584">
    <property type="entry name" value="MCAfunc"/>
    <property type="match status" value="1"/>
</dbReference>
<dbReference type="PROSITE" id="PS50011">
    <property type="entry name" value="PROTEIN_KINASE_DOM"/>
    <property type="match status" value="1"/>
</dbReference>
<dbReference type="GO" id="GO:0007166">
    <property type="term" value="P:cell surface receptor signaling pathway"/>
    <property type="evidence" value="ECO:0007669"/>
    <property type="project" value="InterPro"/>
</dbReference>
<dbReference type="OrthoDB" id="615135at2759"/>
<comment type="subcellular location">
    <subcellularLocation>
        <location evidence="1">Membrane</location>
        <topology evidence="1">Single-pass membrane protein</topology>
    </subcellularLocation>
</comment>
<dbReference type="InterPro" id="IPR045766">
    <property type="entry name" value="MCAfunc"/>
</dbReference>
<dbReference type="Proteomes" id="UP000604825">
    <property type="component" value="Unassembled WGS sequence"/>
</dbReference>
<proteinExistence type="predicted"/>
<dbReference type="PROSITE" id="PS00107">
    <property type="entry name" value="PROTEIN_KINASE_ATP"/>
    <property type="match status" value="1"/>
</dbReference>
<dbReference type="InterPro" id="IPR011009">
    <property type="entry name" value="Kinase-like_dom_sf"/>
</dbReference>
<evidence type="ECO:0000256" key="1">
    <source>
        <dbReference type="ARBA" id="ARBA00004167"/>
    </source>
</evidence>
<evidence type="ECO:0000256" key="6">
    <source>
        <dbReference type="ARBA" id="ARBA00022840"/>
    </source>
</evidence>
<dbReference type="Gene3D" id="3.30.200.20">
    <property type="entry name" value="Phosphorylase Kinase, domain 1"/>
    <property type="match status" value="1"/>
</dbReference>
<dbReference type="CDD" id="cd21037">
    <property type="entry name" value="MLKL_NTD"/>
    <property type="match status" value="1"/>
</dbReference>
<dbReference type="GO" id="GO:0005262">
    <property type="term" value="F:calcium channel activity"/>
    <property type="evidence" value="ECO:0007669"/>
    <property type="project" value="UniProtKB-ARBA"/>
</dbReference>
<feature type="domain" description="Protein kinase" evidence="10">
    <location>
        <begin position="239"/>
        <end position="510"/>
    </location>
</feature>
<protein>
    <recommendedName>
        <fullName evidence="10">Protein kinase domain-containing protein</fullName>
    </recommendedName>
</protein>
<dbReference type="InterPro" id="IPR036537">
    <property type="entry name" value="Adaptor_Cbl_N_dom_sf"/>
</dbReference>
<evidence type="ECO:0000256" key="3">
    <source>
        <dbReference type="ARBA" id="ARBA00022692"/>
    </source>
</evidence>
<name>A0A811S034_9POAL</name>
<dbReference type="SUPFAM" id="SSF56112">
    <property type="entry name" value="Protein kinase-like (PK-like)"/>
    <property type="match status" value="1"/>
</dbReference>
<feature type="binding site" evidence="9">
    <location>
        <position position="267"/>
    </location>
    <ligand>
        <name>ATP</name>
        <dbReference type="ChEBI" id="CHEBI:30616"/>
    </ligand>
</feature>
<dbReference type="InterPro" id="IPR059179">
    <property type="entry name" value="MLKL-like_MCAfunc"/>
</dbReference>
<dbReference type="SMART" id="SM00220">
    <property type="entry name" value="S_TKc"/>
    <property type="match status" value="1"/>
</dbReference>
<evidence type="ECO:0000256" key="9">
    <source>
        <dbReference type="PROSITE-ProRule" id="PRU10141"/>
    </source>
</evidence>